<protein>
    <submittedName>
        <fullName evidence="1">2OG-Fe dioxygenase family protein</fullName>
    </submittedName>
</protein>
<name>A0AAU6T0G0_UNCXX</name>
<dbReference type="EMBL" id="CP095340">
    <property type="protein sequence ID" value="XAG25612.1"/>
    <property type="molecule type" value="Genomic_DNA"/>
</dbReference>
<keyword evidence="1" id="KW-0223">Dioxygenase</keyword>
<sequence>MKLEHAVSLEIKPLTNNQITDIVLKDGYFVAKNNEVMSLINTISSFEWDTFSDSWNDLDLDNYMSDRGTYRYRRHAVFTCKKYTKDIIQLHNVPHYQSSQYNALNGDIERWYKPIENKIVGSNTFGLLIDHAMKIFNLCEINHLLDNWLSWYIEVHQFRIIANDNMEGKPTPEGIHKDGVSYIFMLPICKKNIAGGISTIYNNNLTPLSSIDMSVGDLAYIDDSKVYHGVSEIKPINKDEESVRDMLVITFKKVN</sequence>
<dbReference type="Pfam" id="PF10014">
    <property type="entry name" value="2OG-Fe_Oxy_2"/>
    <property type="match status" value="1"/>
</dbReference>
<dbReference type="AlphaFoldDB" id="A0AAU6T0G0"/>
<accession>A0AAU6T0G0</accession>
<reference evidence="1" key="1">
    <citation type="submission" date="2022-03" db="EMBL/GenBank/DDBJ databases">
        <title>Sea Food Isolates.</title>
        <authorList>
            <person name="Li c."/>
        </authorList>
    </citation>
    <scope>NUCLEOTIDE SEQUENCE</scope>
    <source>
        <strain evidence="1">19CA03SA04</strain>
    </source>
</reference>
<keyword evidence="1" id="KW-0560">Oxidoreductase</keyword>
<dbReference type="GO" id="GO:0051213">
    <property type="term" value="F:dioxygenase activity"/>
    <property type="evidence" value="ECO:0007669"/>
    <property type="project" value="UniProtKB-KW"/>
</dbReference>
<dbReference type="Gene3D" id="2.60.120.620">
    <property type="entry name" value="q2cbj1_9rhob like domain"/>
    <property type="match status" value="1"/>
</dbReference>
<evidence type="ECO:0000313" key="1">
    <source>
        <dbReference type="EMBL" id="XAG25612.1"/>
    </source>
</evidence>
<gene>
    <name evidence="1" type="ORF">MRM62_05490</name>
</gene>
<dbReference type="InterPro" id="IPR018724">
    <property type="entry name" value="2OG-Fe_dioxygenase"/>
</dbReference>
<organism evidence="1">
    <name type="scientific">bacterium 19CA03SA04</name>
    <dbReference type="NCBI Taxonomy" id="2920698"/>
    <lineage>
        <taxon>Bacteria</taxon>
    </lineage>
</organism>
<proteinExistence type="predicted"/>